<protein>
    <submittedName>
        <fullName evidence="1">Ovule protein</fullName>
    </submittedName>
</protein>
<reference evidence="1" key="1">
    <citation type="submission" date="2017-02" db="UniProtKB">
        <authorList>
            <consortium name="WormBaseParasite"/>
        </authorList>
    </citation>
    <scope>IDENTIFICATION</scope>
</reference>
<sequence length="101" mass="11793">MGNHLFSPTVYFHIKIYIFITISYSKEALIRWPIILDSASLDSYLIVTFKICVVNLKFARDLSMSALPSWKQTSSIQSKKKICMMCKSAKRNYIYEIQQPF</sequence>
<proteinExistence type="predicted"/>
<dbReference type="AlphaFoldDB" id="A0A0R3R2W0"/>
<organism evidence="1">
    <name type="scientific">Brugia timori</name>
    <dbReference type="NCBI Taxonomy" id="42155"/>
    <lineage>
        <taxon>Eukaryota</taxon>
        <taxon>Metazoa</taxon>
        <taxon>Ecdysozoa</taxon>
        <taxon>Nematoda</taxon>
        <taxon>Chromadorea</taxon>
        <taxon>Rhabditida</taxon>
        <taxon>Spirurina</taxon>
        <taxon>Spiruromorpha</taxon>
        <taxon>Filarioidea</taxon>
        <taxon>Onchocercidae</taxon>
        <taxon>Brugia</taxon>
    </lineage>
</organism>
<accession>A0A0R3R2W0</accession>
<evidence type="ECO:0000313" key="1">
    <source>
        <dbReference type="WBParaSite" id="BTMF_0001435001-mRNA-1"/>
    </source>
</evidence>
<dbReference type="WBParaSite" id="BTMF_0001435001-mRNA-1">
    <property type="protein sequence ID" value="BTMF_0001435001-mRNA-1"/>
    <property type="gene ID" value="BTMF_0001435001"/>
</dbReference>
<name>A0A0R3R2W0_9BILA</name>